<evidence type="ECO:0000259" key="13">
    <source>
        <dbReference type="Pfam" id="PF02767"/>
    </source>
</evidence>
<dbReference type="InterPro" id="IPR022634">
    <property type="entry name" value="DNA_polIII_beta_N"/>
</dbReference>
<feature type="domain" description="DNA polymerase III beta sliding clamp central" evidence="13">
    <location>
        <begin position="133"/>
        <end position="245"/>
    </location>
</feature>
<dbReference type="EMBL" id="JAOEGN010000001">
    <property type="protein sequence ID" value="MCU0104206.1"/>
    <property type="molecule type" value="Genomic_DNA"/>
</dbReference>
<dbReference type="SUPFAM" id="SSF55979">
    <property type="entry name" value="DNA clamp"/>
    <property type="match status" value="3"/>
</dbReference>
<keyword evidence="5 11" id="KW-0963">Cytoplasm</keyword>
<keyword evidence="7 11" id="KW-0548">Nucleotidyltransferase</keyword>
<evidence type="ECO:0000256" key="9">
    <source>
        <dbReference type="ARBA" id="ARBA00022932"/>
    </source>
</evidence>
<comment type="subcellular location">
    <subcellularLocation>
        <location evidence="2 11">Cytoplasm</location>
    </subcellularLocation>
</comment>
<evidence type="ECO:0000256" key="10">
    <source>
        <dbReference type="ARBA" id="ARBA00023125"/>
    </source>
</evidence>
<reference evidence="16" key="1">
    <citation type="submission" date="2023-07" db="EMBL/GenBank/DDBJ databases">
        <title>Novel Mycoplasma species identified in domestic and wild animals.</title>
        <authorList>
            <person name="Volokhov D.V."/>
            <person name="Furtak V.A."/>
            <person name="Zagorodnyaya T.A."/>
        </authorList>
    </citation>
    <scope>NUCLEOTIDE SEQUENCE [LARGE SCALE GENOMIC DNA]</scope>
    <source>
        <strain evidence="16">92-19</strain>
    </source>
</reference>
<dbReference type="PANTHER" id="PTHR30478">
    <property type="entry name" value="DNA POLYMERASE III SUBUNIT BETA"/>
    <property type="match status" value="1"/>
</dbReference>
<evidence type="ECO:0000256" key="6">
    <source>
        <dbReference type="ARBA" id="ARBA00022679"/>
    </source>
</evidence>
<dbReference type="Pfam" id="PF02767">
    <property type="entry name" value="DNA_pol3_beta_2"/>
    <property type="match status" value="1"/>
</dbReference>
<feature type="domain" description="DNA polymerase III beta sliding clamp C-terminal" evidence="14">
    <location>
        <begin position="248"/>
        <end position="374"/>
    </location>
</feature>
<protein>
    <recommendedName>
        <fullName evidence="11">Beta sliding clamp</fullName>
    </recommendedName>
</protein>
<dbReference type="CDD" id="cd00140">
    <property type="entry name" value="beta_clamp"/>
    <property type="match status" value="1"/>
</dbReference>
<dbReference type="NCBIfam" id="TIGR00663">
    <property type="entry name" value="dnan"/>
    <property type="match status" value="1"/>
</dbReference>
<dbReference type="Gene3D" id="3.10.150.10">
    <property type="entry name" value="DNA Polymerase III, subunit A, domain 2"/>
    <property type="match status" value="1"/>
</dbReference>
<dbReference type="SMART" id="SM00480">
    <property type="entry name" value="POL3Bc"/>
    <property type="match status" value="1"/>
</dbReference>
<dbReference type="InterPro" id="IPR022635">
    <property type="entry name" value="DNA_polIII_beta_C"/>
</dbReference>
<evidence type="ECO:0000256" key="3">
    <source>
        <dbReference type="ARBA" id="ARBA00010752"/>
    </source>
</evidence>
<feature type="domain" description="DNA polymerase III beta sliding clamp N-terminal" evidence="12">
    <location>
        <begin position="1"/>
        <end position="121"/>
    </location>
</feature>
<proteinExistence type="inferred from homology"/>
<dbReference type="Proteomes" id="UP001209076">
    <property type="component" value="Unassembled WGS sequence"/>
</dbReference>
<evidence type="ECO:0000256" key="1">
    <source>
        <dbReference type="ARBA" id="ARBA00002266"/>
    </source>
</evidence>
<name>A0ABT2PUU3_9MOLU</name>
<dbReference type="RefSeq" id="WP_262095422.1">
    <property type="nucleotide sequence ID" value="NZ_JAOEGN010000001.1"/>
</dbReference>
<dbReference type="InterPro" id="IPR022637">
    <property type="entry name" value="DNA_polIII_beta_cen"/>
</dbReference>
<evidence type="ECO:0000256" key="11">
    <source>
        <dbReference type="PIRNR" id="PIRNR000804"/>
    </source>
</evidence>
<sequence>MVFSINQDVLLDTLNVIQRGLPVKTPLPVLNGIKLEVLEDHLVFTASNTDIAIQTIVSDESLVITSPGKAVIPGRYFIEIMRKIVSNRVEISLIENKMMVIKADRSEFKLRVMEAEDYPDVDFLDLGKPIVMEAKTLKAIIKETNYATSQYEKRPILTGVNLKHEDDKLYCVATDSYRLSQKILPLSHDYEAFNIVIPNRSLDELSRTLDSINEEVSMFINPNKVLFKFKNILFQTRLLDGVYPDTLRIIPKEFPIIVKFNKEELLKAVERVSVLSPREKDNNYNIVKLNIRPDYIVEVSSTNNEVGDAVEEIVPADDVVGPIIKIAFNSKNLTDALKAFNSNEVSINFAGEIKPFVIKGDLDPDMLHLILPLRIE</sequence>
<dbReference type="GO" id="GO:0003887">
    <property type="term" value="F:DNA-directed DNA polymerase activity"/>
    <property type="evidence" value="ECO:0007669"/>
    <property type="project" value="UniProtKB-EC"/>
</dbReference>
<comment type="subunit">
    <text evidence="4">Forms a ring-shaped head-to-tail homodimer around DNA which binds and tethers DNA polymerases and other proteins to the DNA. The DNA replisome complex has a single clamp-loading complex (3 tau and 1 each of delta, delta', psi and chi subunits) which binds 3 Pol III cores (1 core on the leading strand and 2 on the lagging strand) each with a beta sliding clamp dimer. Additional proteins in the replisome are other copies of gamma, psi and chi, Ssb, DNA helicase and RNA primase.</text>
</comment>
<gene>
    <name evidence="15" type="primary">dnaN</name>
    <name evidence="15" type="ORF">N7603_00830</name>
</gene>
<evidence type="ECO:0000256" key="7">
    <source>
        <dbReference type="ARBA" id="ARBA00022695"/>
    </source>
</evidence>
<evidence type="ECO:0000256" key="8">
    <source>
        <dbReference type="ARBA" id="ARBA00022705"/>
    </source>
</evidence>
<comment type="similarity">
    <text evidence="3 11">Belongs to the beta sliding clamp family.</text>
</comment>
<evidence type="ECO:0000256" key="4">
    <source>
        <dbReference type="ARBA" id="ARBA00011400"/>
    </source>
</evidence>
<dbReference type="InterPro" id="IPR046938">
    <property type="entry name" value="DNA_clamp_sf"/>
</dbReference>
<comment type="function">
    <text evidence="1 11">Confers DNA tethering and processivity to DNA polymerases and other proteins. Acts as a clamp, forming a ring around DNA (a reaction catalyzed by the clamp-loading complex) which diffuses in an ATP-independent manner freely and bidirectionally along dsDNA. Initially characterized for its ability to contact the catalytic subunit of DNA polymerase III (Pol III), a complex, multichain enzyme responsible for most of the replicative synthesis in bacteria; Pol III exhibits 3'-5' exonuclease proofreading activity. The beta chain is required for initiation of replication as well as for processivity of DNA replication.</text>
</comment>
<evidence type="ECO:0000259" key="14">
    <source>
        <dbReference type="Pfam" id="PF02768"/>
    </source>
</evidence>
<evidence type="ECO:0000256" key="2">
    <source>
        <dbReference type="ARBA" id="ARBA00004496"/>
    </source>
</evidence>
<dbReference type="InterPro" id="IPR001001">
    <property type="entry name" value="DNA_polIII_beta"/>
</dbReference>
<keyword evidence="10" id="KW-0238">DNA-binding</keyword>
<accession>A0ABT2PUU3</accession>
<evidence type="ECO:0000313" key="16">
    <source>
        <dbReference type="Proteomes" id="UP001209076"/>
    </source>
</evidence>
<keyword evidence="16" id="KW-1185">Reference proteome</keyword>
<comment type="caution">
    <text evidence="15">The sequence shown here is derived from an EMBL/GenBank/DDBJ whole genome shotgun (WGS) entry which is preliminary data.</text>
</comment>
<evidence type="ECO:0000259" key="12">
    <source>
        <dbReference type="Pfam" id="PF00712"/>
    </source>
</evidence>
<dbReference type="Pfam" id="PF00712">
    <property type="entry name" value="DNA_pol3_beta"/>
    <property type="match status" value="1"/>
</dbReference>
<keyword evidence="9 11" id="KW-0239">DNA-directed DNA polymerase</keyword>
<dbReference type="Gene3D" id="3.70.10.10">
    <property type="match status" value="1"/>
</dbReference>
<dbReference type="Pfam" id="PF02768">
    <property type="entry name" value="DNA_pol3_beta_3"/>
    <property type="match status" value="1"/>
</dbReference>
<keyword evidence="8 11" id="KW-0235">DNA replication</keyword>
<dbReference type="PANTHER" id="PTHR30478:SF0">
    <property type="entry name" value="BETA SLIDING CLAMP"/>
    <property type="match status" value="1"/>
</dbReference>
<evidence type="ECO:0000313" key="15">
    <source>
        <dbReference type="EMBL" id="MCU0104206.1"/>
    </source>
</evidence>
<organism evidence="15 16">
    <name type="scientific">Paracholeplasma vituli</name>
    <dbReference type="NCBI Taxonomy" id="69473"/>
    <lineage>
        <taxon>Bacteria</taxon>
        <taxon>Bacillati</taxon>
        <taxon>Mycoplasmatota</taxon>
        <taxon>Mollicutes</taxon>
        <taxon>Acholeplasmatales</taxon>
        <taxon>Acholeplasmataceae</taxon>
        <taxon>Paracholeplasma</taxon>
    </lineage>
</organism>
<keyword evidence="6 11" id="KW-0808">Transferase</keyword>
<dbReference type="PIRSF" id="PIRSF000804">
    <property type="entry name" value="DNA_pol_III_b"/>
    <property type="match status" value="1"/>
</dbReference>
<evidence type="ECO:0000256" key="5">
    <source>
        <dbReference type="ARBA" id="ARBA00022490"/>
    </source>
</evidence>